<dbReference type="InterPro" id="IPR036874">
    <property type="entry name" value="Carbonic_anhydrase_sf"/>
</dbReference>
<proteinExistence type="inferred from homology"/>
<dbReference type="PANTHER" id="PTHR11002:SF79">
    <property type="entry name" value="CARBONIC ANHYDRASE 2"/>
    <property type="match status" value="1"/>
</dbReference>
<reference evidence="4 5" key="1">
    <citation type="submission" date="2018-03" db="EMBL/GenBank/DDBJ databases">
        <title>Genomic Encyclopedia of Type Strains, Phase III (KMG-III): the genomes of soil and plant-associated and newly described type strains.</title>
        <authorList>
            <person name="Whitman W."/>
        </authorList>
    </citation>
    <scope>NUCLEOTIDE SEQUENCE [LARGE SCALE GENOMIC DNA]</scope>
    <source>
        <strain evidence="4 5">CGMCC 4.7104</strain>
    </source>
</reference>
<dbReference type="Gene3D" id="3.40.1050.10">
    <property type="entry name" value="Carbonic anhydrase"/>
    <property type="match status" value="1"/>
</dbReference>
<gene>
    <name evidence="4" type="ORF">B0I32_101208</name>
</gene>
<feature type="binding site" evidence="3">
    <location>
        <position position="232"/>
    </location>
    <ligand>
        <name>Zn(2+)</name>
        <dbReference type="ChEBI" id="CHEBI:29105"/>
    </ligand>
</feature>
<evidence type="ECO:0000256" key="1">
    <source>
        <dbReference type="ARBA" id="ARBA00006217"/>
    </source>
</evidence>
<comment type="cofactor">
    <cofactor evidence="3">
        <name>Zn(2+)</name>
        <dbReference type="ChEBI" id="CHEBI:29105"/>
    </cofactor>
    <text evidence="3">Binds 1 zinc ion per subunit.</text>
</comment>
<comment type="function">
    <text evidence="2">Catalyzes the reversible hydration of carbon dioxide to form bicarbonate.</text>
</comment>
<sequence length="321" mass="33752">MAVTGPAQATTNVSVPGGVPQIVSGAASDGISVAQAGHRLIVQNNGDVVVPAAPCVAVSKNQSVCPAAGVTLIDEAPRRSRPYLVYGILDPMSEKIVDRRAVLLAAGLVAGGVLLDGGPARGLARPSARRPATPDEAWAKLREGNRRWAADASTHPHQDLGRRAEAARKQEPYAVVVSCIDSRVPPEIVFDVGIGDILTVRSAAQTIDPLVAGAVEYGPAELDTPLIMVLGHQRCGAVTAAAHALKKGAKLPGHLQRIVDDLRPAYERARGDVDRMIRINTTMVVADLKAGELLAPRVARRKLKIVGGYYSLDTGKVTRLV</sequence>
<evidence type="ECO:0000313" key="4">
    <source>
        <dbReference type="EMBL" id="PRX70121.1"/>
    </source>
</evidence>
<feature type="binding site" evidence="3">
    <location>
        <position position="181"/>
    </location>
    <ligand>
        <name>Zn(2+)</name>
        <dbReference type="ChEBI" id="CHEBI:29105"/>
    </ligand>
</feature>
<evidence type="ECO:0000313" key="5">
    <source>
        <dbReference type="Proteomes" id="UP000238312"/>
    </source>
</evidence>
<dbReference type="SUPFAM" id="SSF53056">
    <property type="entry name" value="beta-carbonic anhydrase, cab"/>
    <property type="match status" value="1"/>
</dbReference>
<dbReference type="EMBL" id="PVNG01000001">
    <property type="protein sequence ID" value="PRX70121.1"/>
    <property type="molecule type" value="Genomic_DNA"/>
</dbReference>
<dbReference type="Pfam" id="PF00484">
    <property type="entry name" value="Pro_CA"/>
    <property type="match status" value="1"/>
</dbReference>
<comment type="similarity">
    <text evidence="1">Belongs to the beta-class carbonic anhydrase family.</text>
</comment>
<dbReference type="InterPro" id="IPR001765">
    <property type="entry name" value="Carbonic_anhydrase"/>
</dbReference>
<keyword evidence="3" id="KW-0862">Zinc</keyword>
<evidence type="ECO:0000256" key="3">
    <source>
        <dbReference type="PIRSR" id="PIRSR601765-1"/>
    </source>
</evidence>
<keyword evidence="5" id="KW-1185">Reference proteome</keyword>
<evidence type="ECO:0000256" key="2">
    <source>
        <dbReference type="ARBA" id="ARBA00024993"/>
    </source>
</evidence>
<organism evidence="4 5">
    <name type="scientific">Nonomuraea fuscirosea</name>
    <dbReference type="NCBI Taxonomy" id="1291556"/>
    <lineage>
        <taxon>Bacteria</taxon>
        <taxon>Bacillati</taxon>
        <taxon>Actinomycetota</taxon>
        <taxon>Actinomycetes</taxon>
        <taxon>Streptosporangiales</taxon>
        <taxon>Streptosporangiaceae</taxon>
        <taxon>Nonomuraea</taxon>
    </lineage>
</organism>
<feature type="binding site" evidence="3">
    <location>
        <position position="179"/>
    </location>
    <ligand>
        <name>Zn(2+)</name>
        <dbReference type="ChEBI" id="CHEBI:29105"/>
    </ligand>
</feature>
<dbReference type="PANTHER" id="PTHR11002">
    <property type="entry name" value="CARBONIC ANHYDRASE"/>
    <property type="match status" value="1"/>
</dbReference>
<keyword evidence="3" id="KW-0479">Metal-binding</keyword>
<protein>
    <submittedName>
        <fullName evidence="4">Carbonic anhydrase</fullName>
    </submittedName>
</protein>
<dbReference type="GO" id="GO:0004089">
    <property type="term" value="F:carbonate dehydratase activity"/>
    <property type="evidence" value="ECO:0007669"/>
    <property type="project" value="InterPro"/>
</dbReference>
<comment type="caution">
    <text evidence="4">The sequence shown here is derived from an EMBL/GenBank/DDBJ whole genome shotgun (WGS) entry which is preliminary data.</text>
</comment>
<dbReference type="SMART" id="SM00947">
    <property type="entry name" value="Pro_CA"/>
    <property type="match status" value="1"/>
</dbReference>
<name>A0A2T0NAT2_9ACTN</name>
<dbReference type="AlphaFoldDB" id="A0A2T0NAT2"/>
<feature type="binding site" evidence="3">
    <location>
        <position position="235"/>
    </location>
    <ligand>
        <name>Zn(2+)</name>
        <dbReference type="ChEBI" id="CHEBI:29105"/>
    </ligand>
</feature>
<dbReference type="GO" id="GO:0008270">
    <property type="term" value="F:zinc ion binding"/>
    <property type="evidence" value="ECO:0007669"/>
    <property type="project" value="InterPro"/>
</dbReference>
<dbReference type="Proteomes" id="UP000238312">
    <property type="component" value="Unassembled WGS sequence"/>
</dbReference>
<accession>A0A2T0NAT2</accession>